<dbReference type="AlphaFoldDB" id="A0A0Q3WZ98"/>
<dbReference type="PATRIC" id="fig|157838.3.peg.3625"/>
<dbReference type="STRING" id="157838.AN964_16385"/>
<name>A0A0Q3WZ98_9BACI</name>
<dbReference type="SUPFAM" id="SSF55729">
    <property type="entry name" value="Acyl-CoA N-acyltransferases (Nat)"/>
    <property type="match status" value="1"/>
</dbReference>
<sequence>MVKLVKVLSEQKPILENLMQFYIYEFSKYIPEITLEENGSYKPFDLDPYWESPDLHPFFIMLENEYIGFALIESEKDGHPNTVKEFFIIQKYNGKGFGKRAAIQLFQMFPGSWKVTQIAKNYPAQAFWRSVISDFTNGDYTEFYDENRKSVQKFIV</sequence>
<dbReference type="Proteomes" id="UP000051888">
    <property type="component" value="Unassembled WGS sequence"/>
</dbReference>
<dbReference type="InterPro" id="IPR000182">
    <property type="entry name" value="GNAT_dom"/>
</dbReference>
<dbReference type="InterPro" id="IPR016181">
    <property type="entry name" value="Acyl_CoA_acyltransferase"/>
</dbReference>
<dbReference type="GO" id="GO:0016747">
    <property type="term" value="F:acyltransferase activity, transferring groups other than amino-acyl groups"/>
    <property type="evidence" value="ECO:0007669"/>
    <property type="project" value="InterPro"/>
</dbReference>
<proteinExistence type="predicted"/>
<keyword evidence="3" id="KW-1185">Reference proteome</keyword>
<accession>A0A0Q3WZ98</accession>
<dbReference type="RefSeq" id="WP_055740717.1">
    <property type="nucleotide sequence ID" value="NZ_JAAIWL010000010.1"/>
</dbReference>
<dbReference type="EMBL" id="LJJC01000004">
    <property type="protein sequence ID" value="KQL54922.1"/>
    <property type="molecule type" value="Genomic_DNA"/>
</dbReference>
<dbReference type="Pfam" id="PF00583">
    <property type="entry name" value="Acetyltransf_1"/>
    <property type="match status" value="1"/>
</dbReference>
<organism evidence="2 3">
    <name type="scientific">Heyndrickxia shackletonii</name>
    <dbReference type="NCBI Taxonomy" id="157838"/>
    <lineage>
        <taxon>Bacteria</taxon>
        <taxon>Bacillati</taxon>
        <taxon>Bacillota</taxon>
        <taxon>Bacilli</taxon>
        <taxon>Bacillales</taxon>
        <taxon>Bacillaceae</taxon>
        <taxon>Heyndrickxia</taxon>
    </lineage>
</organism>
<protein>
    <recommendedName>
        <fullName evidence="1">N-acetyltransferase domain-containing protein</fullName>
    </recommendedName>
</protein>
<dbReference type="Gene3D" id="3.40.630.30">
    <property type="match status" value="1"/>
</dbReference>
<evidence type="ECO:0000259" key="1">
    <source>
        <dbReference type="Pfam" id="PF00583"/>
    </source>
</evidence>
<gene>
    <name evidence="2" type="ORF">AN964_16385</name>
</gene>
<reference evidence="2 3" key="1">
    <citation type="submission" date="2015-09" db="EMBL/GenBank/DDBJ databases">
        <title>Genome sequencing project for genomic taxonomy and phylogenomics of Bacillus-like bacteria.</title>
        <authorList>
            <person name="Liu B."/>
            <person name="Wang J."/>
            <person name="Zhu Y."/>
            <person name="Liu G."/>
            <person name="Chen Q."/>
            <person name="Chen Z."/>
            <person name="Lan J."/>
            <person name="Che J."/>
            <person name="Ge C."/>
            <person name="Shi H."/>
            <person name="Pan Z."/>
            <person name="Liu X."/>
        </authorList>
    </citation>
    <scope>NUCLEOTIDE SEQUENCE [LARGE SCALE GENOMIC DNA]</scope>
    <source>
        <strain evidence="2 3">LMG 18435</strain>
    </source>
</reference>
<comment type="caution">
    <text evidence="2">The sequence shown here is derived from an EMBL/GenBank/DDBJ whole genome shotgun (WGS) entry which is preliminary data.</text>
</comment>
<dbReference type="OrthoDB" id="8479334at2"/>
<evidence type="ECO:0000313" key="3">
    <source>
        <dbReference type="Proteomes" id="UP000051888"/>
    </source>
</evidence>
<evidence type="ECO:0000313" key="2">
    <source>
        <dbReference type="EMBL" id="KQL54922.1"/>
    </source>
</evidence>
<feature type="domain" description="N-acetyltransferase" evidence="1">
    <location>
        <begin position="39"/>
        <end position="128"/>
    </location>
</feature>